<dbReference type="WBParaSite" id="Pan_g5868.t1">
    <property type="protein sequence ID" value="Pan_g5868.t1"/>
    <property type="gene ID" value="Pan_g5868"/>
</dbReference>
<evidence type="ECO:0000313" key="4">
    <source>
        <dbReference type="WBParaSite" id="Pan_g5868.t1"/>
    </source>
</evidence>
<evidence type="ECO:0000313" key="3">
    <source>
        <dbReference type="Proteomes" id="UP000492821"/>
    </source>
</evidence>
<dbReference type="Proteomes" id="UP000492821">
    <property type="component" value="Unassembled WGS sequence"/>
</dbReference>
<reference evidence="4" key="2">
    <citation type="submission" date="2020-10" db="UniProtKB">
        <authorList>
            <consortium name="WormBaseParasite"/>
        </authorList>
    </citation>
    <scope>IDENTIFICATION</scope>
</reference>
<protein>
    <submittedName>
        <fullName evidence="4">Transmembrane protein</fullName>
    </submittedName>
</protein>
<feature type="compositionally biased region" description="Basic and acidic residues" evidence="1">
    <location>
        <begin position="126"/>
        <end position="135"/>
    </location>
</feature>
<feature type="region of interest" description="Disordered" evidence="1">
    <location>
        <begin position="126"/>
        <end position="152"/>
    </location>
</feature>
<keyword evidence="2" id="KW-1133">Transmembrane helix</keyword>
<accession>A0A7E4W1H9</accession>
<feature type="transmembrane region" description="Helical" evidence="2">
    <location>
        <begin position="80"/>
        <end position="100"/>
    </location>
</feature>
<proteinExistence type="predicted"/>
<evidence type="ECO:0000256" key="1">
    <source>
        <dbReference type="SAM" id="MobiDB-lite"/>
    </source>
</evidence>
<sequence>MKDQRGVAFDTFNRNQEQQSIKRVSDVLTDHFFQYLGMVSVCTSSTYSCNSSYACCTVQGANGCCGYSVTVDEWLSQSTVPGIFAASFAVTIIVFFFYFASADTSLPKEEERGSPAWVNYIAPSEESKDSIHDSSGKPSTTPAVATNTKSVP</sequence>
<name>A0A7E4W1H9_PANRE</name>
<evidence type="ECO:0000256" key="2">
    <source>
        <dbReference type="SAM" id="Phobius"/>
    </source>
</evidence>
<keyword evidence="2" id="KW-0812">Transmembrane</keyword>
<keyword evidence="2" id="KW-0472">Membrane</keyword>
<keyword evidence="3" id="KW-1185">Reference proteome</keyword>
<organism evidence="3 4">
    <name type="scientific">Panagrellus redivivus</name>
    <name type="common">Microworm</name>
    <dbReference type="NCBI Taxonomy" id="6233"/>
    <lineage>
        <taxon>Eukaryota</taxon>
        <taxon>Metazoa</taxon>
        <taxon>Ecdysozoa</taxon>
        <taxon>Nematoda</taxon>
        <taxon>Chromadorea</taxon>
        <taxon>Rhabditida</taxon>
        <taxon>Tylenchina</taxon>
        <taxon>Panagrolaimomorpha</taxon>
        <taxon>Panagrolaimoidea</taxon>
        <taxon>Panagrolaimidae</taxon>
        <taxon>Panagrellus</taxon>
    </lineage>
</organism>
<feature type="compositionally biased region" description="Polar residues" evidence="1">
    <location>
        <begin position="136"/>
        <end position="152"/>
    </location>
</feature>
<reference evidence="3" key="1">
    <citation type="journal article" date="2013" name="Genetics">
        <title>The draft genome and transcriptome of Panagrellus redivivus are shaped by the harsh demands of a free-living lifestyle.</title>
        <authorList>
            <person name="Srinivasan J."/>
            <person name="Dillman A.R."/>
            <person name="Macchietto M.G."/>
            <person name="Heikkinen L."/>
            <person name="Lakso M."/>
            <person name="Fracchia K.M."/>
            <person name="Antoshechkin I."/>
            <person name="Mortazavi A."/>
            <person name="Wong G."/>
            <person name="Sternberg P.W."/>
        </authorList>
    </citation>
    <scope>NUCLEOTIDE SEQUENCE [LARGE SCALE GENOMIC DNA]</scope>
    <source>
        <strain evidence="3">MT8872</strain>
    </source>
</reference>
<dbReference type="AlphaFoldDB" id="A0A7E4W1H9"/>